<evidence type="ECO:0000259" key="2">
    <source>
        <dbReference type="Pfam" id="PF13391"/>
    </source>
</evidence>
<feature type="region of interest" description="Disordered" evidence="1">
    <location>
        <begin position="1"/>
        <end position="22"/>
    </location>
</feature>
<evidence type="ECO:0000313" key="4">
    <source>
        <dbReference type="Proteomes" id="UP000696573"/>
    </source>
</evidence>
<accession>A0A9N9VQ47</accession>
<dbReference type="InterPro" id="IPR003615">
    <property type="entry name" value="HNH_nuc"/>
</dbReference>
<sequence length="335" mass="38672">MSNRLSPPTVAQNSSAEGSPRSMARIEEIGTIQVSDLFSGAIAESILALYQKNDPLSGQACERSDDLRERAIRYYGARLYINGKSEKRIWCHITGEWQPESHVEVTHIVPIFVISFGNICELLFGSKSDEVDKQQNTLTLLFDVKKWFDRHELVVVPWDATENPITRWRTDVFPSIHNEPLDTKATFRDLDGKELIFRDQNRPSSRFLYFHFIMSLIRIKDLNKEGWRDIWARYYEQPPFPAPAPYMRKSMILALATHFESTDMHVIESWIVSNGFGSPLNGPLATETARQVHMAIEYHYVQQQMEDEEKDSTDGEDMTDEEEDTDKEEDTDEEG</sequence>
<protein>
    <recommendedName>
        <fullName evidence="2">HNH nuclease domain-containing protein</fullName>
    </recommendedName>
</protein>
<feature type="compositionally biased region" description="Acidic residues" evidence="1">
    <location>
        <begin position="305"/>
        <end position="335"/>
    </location>
</feature>
<feature type="region of interest" description="Disordered" evidence="1">
    <location>
        <begin position="303"/>
        <end position="335"/>
    </location>
</feature>
<name>A0A9N9VQ47_9HYPO</name>
<gene>
    <name evidence="3" type="ORF">CRHIZ90672A_00015683</name>
</gene>
<dbReference type="Pfam" id="PF13391">
    <property type="entry name" value="HNH_2"/>
    <property type="match status" value="1"/>
</dbReference>
<organism evidence="3 4">
    <name type="scientific">Clonostachys rhizophaga</name>
    <dbReference type="NCBI Taxonomy" id="160324"/>
    <lineage>
        <taxon>Eukaryota</taxon>
        <taxon>Fungi</taxon>
        <taxon>Dikarya</taxon>
        <taxon>Ascomycota</taxon>
        <taxon>Pezizomycotina</taxon>
        <taxon>Sordariomycetes</taxon>
        <taxon>Hypocreomycetidae</taxon>
        <taxon>Hypocreales</taxon>
        <taxon>Bionectriaceae</taxon>
        <taxon>Clonostachys</taxon>
    </lineage>
</organism>
<comment type="caution">
    <text evidence="3">The sequence shown here is derived from an EMBL/GenBank/DDBJ whole genome shotgun (WGS) entry which is preliminary data.</text>
</comment>
<proteinExistence type="predicted"/>
<dbReference type="Proteomes" id="UP000696573">
    <property type="component" value="Unassembled WGS sequence"/>
</dbReference>
<feature type="domain" description="HNH nuclease" evidence="2">
    <location>
        <begin position="91"/>
        <end position="155"/>
    </location>
</feature>
<dbReference type="EMBL" id="CABFNQ020000728">
    <property type="protein sequence ID" value="CAH0027502.1"/>
    <property type="molecule type" value="Genomic_DNA"/>
</dbReference>
<evidence type="ECO:0000256" key="1">
    <source>
        <dbReference type="SAM" id="MobiDB-lite"/>
    </source>
</evidence>
<dbReference type="AlphaFoldDB" id="A0A9N9VQ47"/>
<keyword evidence="4" id="KW-1185">Reference proteome</keyword>
<dbReference type="OrthoDB" id="5386595at2759"/>
<feature type="compositionally biased region" description="Polar residues" evidence="1">
    <location>
        <begin position="1"/>
        <end position="17"/>
    </location>
</feature>
<evidence type="ECO:0000313" key="3">
    <source>
        <dbReference type="EMBL" id="CAH0027502.1"/>
    </source>
</evidence>
<reference evidence="3" key="1">
    <citation type="submission" date="2021-10" db="EMBL/GenBank/DDBJ databases">
        <authorList>
            <person name="Piombo E."/>
        </authorList>
    </citation>
    <scope>NUCLEOTIDE SEQUENCE</scope>
</reference>